<evidence type="ECO:0000313" key="2">
    <source>
        <dbReference type="Proteomes" id="UP000799436"/>
    </source>
</evidence>
<name>A0A6G1KYX7_9PEZI</name>
<dbReference type="EMBL" id="ML995882">
    <property type="protein sequence ID" value="KAF2765851.1"/>
    <property type="molecule type" value="Genomic_DNA"/>
</dbReference>
<dbReference type="Proteomes" id="UP000799436">
    <property type="component" value="Unassembled WGS sequence"/>
</dbReference>
<accession>A0A6G1KYX7</accession>
<keyword evidence="2" id="KW-1185">Reference proteome</keyword>
<gene>
    <name evidence="1" type="ORF">EJ03DRAFT_377453</name>
</gene>
<proteinExistence type="predicted"/>
<protein>
    <submittedName>
        <fullName evidence="1">Uncharacterized protein</fullName>
    </submittedName>
</protein>
<reference evidence="1" key="1">
    <citation type="journal article" date="2020" name="Stud. Mycol.">
        <title>101 Dothideomycetes genomes: a test case for predicting lifestyles and emergence of pathogens.</title>
        <authorList>
            <person name="Haridas S."/>
            <person name="Albert R."/>
            <person name="Binder M."/>
            <person name="Bloem J."/>
            <person name="Labutti K."/>
            <person name="Salamov A."/>
            <person name="Andreopoulos B."/>
            <person name="Baker S."/>
            <person name="Barry K."/>
            <person name="Bills G."/>
            <person name="Bluhm B."/>
            <person name="Cannon C."/>
            <person name="Castanera R."/>
            <person name="Culley D."/>
            <person name="Daum C."/>
            <person name="Ezra D."/>
            <person name="Gonzalez J."/>
            <person name="Henrissat B."/>
            <person name="Kuo A."/>
            <person name="Liang C."/>
            <person name="Lipzen A."/>
            <person name="Lutzoni F."/>
            <person name="Magnuson J."/>
            <person name="Mondo S."/>
            <person name="Nolan M."/>
            <person name="Ohm R."/>
            <person name="Pangilinan J."/>
            <person name="Park H.-J."/>
            <person name="Ramirez L."/>
            <person name="Alfaro M."/>
            <person name="Sun H."/>
            <person name="Tritt A."/>
            <person name="Yoshinaga Y."/>
            <person name="Zwiers L.-H."/>
            <person name="Turgeon B."/>
            <person name="Goodwin S."/>
            <person name="Spatafora J."/>
            <person name="Crous P."/>
            <person name="Grigoriev I."/>
        </authorList>
    </citation>
    <scope>NUCLEOTIDE SEQUENCE</scope>
    <source>
        <strain evidence="1">CBS 116005</strain>
    </source>
</reference>
<evidence type="ECO:0000313" key="1">
    <source>
        <dbReference type="EMBL" id="KAF2765851.1"/>
    </source>
</evidence>
<dbReference type="OrthoDB" id="3889598at2759"/>
<sequence length="577" mass="65732">MLLRPSRLFRAAIMPKDLSWHIPYVPSYGAPPAHDILFVLFLEKLPERTISSIIEKLDTPDKKWGESFNVDIKPRKLRSVPWIRKFWPSSEAILKYASRQEPRGNLHQDTACYKSYILIDSGWDANTCIAATWVPGTKVDEHVMVAARVPMAIANLVLSMIDKDVFTDAPLNPLKAALGDETYEENKVDFYKDRKVIEPFPEPRSYQPPAFLPEELRMSHQKITVISLLPLDDGASQDLMLRIRTETGENAMPELRLINWEGQHPTRQHLVKLFGWIESNSTDDDRIGYIFFVDNVLQECIDAEEGERHIRTGMASPQVIAASRTAQFSTKVPDHQISILPIKPESVVPLWRAACDSSQASDERTREGRVADEAAELQYGNVFGRERVIDFDYQSLPPKDGMDDLATVWLLRPFSLDEERRIRRAFTALCPIEEGEDYGKEFAYIEYPWPSPPEDPTRCRSLQDLRDLFQKSDPMSPFYDPDNTTLRMDSYPHHFFAVDDNIFDAEDPRVWLASSRDFYHGSNEIGWFTGLIPPEEAGTAFCNLEIANVGPCELIGGEVKKLLLGDLTPGEADIEND</sequence>
<dbReference type="AlphaFoldDB" id="A0A6G1KYX7"/>
<organism evidence="1 2">
    <name type="scientific">Teratosphaeria nubilosa</name>
    <dbReference type="NCBI Taxonomy" id="161662"/>
    <lineage>
        <taxon>Eukaryota</taxon>
        <taxon>Fungi</taxon>
        <taxon>Dikarya</taxon>
        <taxon>Ascomycota</taxon>
        <taxon>Pezizomycotina</taxon>
        <taxon>Dothideomycetes</taxon>
        <taxon>Dothideomycetidae</taxon>
        <taxon>Mycosphaerellales</taxon>
        <taxon>Teratosphaeriaceae</taxon>
        <taxon>Teratosphaeria</taxon>
    </lineage>
</organism>